<dbReference type="EMBL" id="BBMZ01000008">
    <property type="protein sequence ID" value="GAL57544.1"/>
    <property type="molecule type" value="Genomic_DNA"/>
</dbReference>
<dbReference type="STRING" id="1115515.EV102420_08_00070"/>
<protein>
    <submittedName>
        <fullName evidence="7">Putative acrEF/envCD operon repressor</fullName>
    </submittedName>
</protein>
<dbReference type="InterPro" id="IPR050624">
    <property type="entry name" value="HTH-type_Tx_Regulator"/>
</dbReference>
<dbReference type="InterPro" id="IPR009057">
    <property type="entry name" value="Homeodomain-like_sf"/>
</dbReference>
<evidence type="ECO:0000313" key="7">
    <source>
        <dbReference type="EMBL" id="GAL57544.1"/>
    </source>
</evidence>
<dbReference type="PANTHER" id="PTHR43479">
    <property type="entry name" value="ACREF/ENVCD OPERON REPRESSOR-RELATED"/>
    <property type="match status" value="1"/>
</dbReference>
<dbReference type="Pfam" id="PF08361">
    <property type="entry name" value="TetR_C_2"/>
    <property type="match status" value="1"/>
</dbReference>
<name>A0A090V2R9_PSEVU</name>
<evidence type="ECO:0000256" key="2">
    <source>
        <dbReference type="ARBA" id="ARBA00023015"/>
    </source>
</evidence>
<dbReference type="Proteomes" id="UP000029462">
    <property type="component" value="Unassembled WGS sequence"/>
</dbReference>
<dbReference type="SUPFAM" id="SSF46689">
    <property type="entry name" value="Homeodomain-like"/>
    <property type="match status" value="1"/>
</dbReference>
<evidence type="ECO:0000259" key="6">
    <source>
        <dbReference type="PROSITE" id="PS50977"/>
    </source>
</evidence>
<evidence type="ECO:0000256" key="3">
    <source>
        <dbReference type="ARBA" id="ARBA00023125"/>
    </source>
</evidence>
<dbReference type="OrthoDB" id="5816932at2"/>
<feature type="domain" description="HTH tetR-type" evidence="6">
    <location>
        <begin position="10"/>
        <end position="70"/>
    </location>
</feature>
<organism evidence="7 8">
    <name type="scientific">Pseudescherichia vulneris NBRC 102420</name>
    <dbReference type="NCBI Taxonomy" id="1115515"/>
    <lineage>
        <taxon>Bacteria</taxon>
        <taxon>Pseudomonadati</taxon>
        <taxon>Pseudomonadota</taxon>
        <taxon>Gammaproteobacteria</taxon>
        <taxon>Enterobacterales</taxon>
        <taxon>Enterobacteriaceae</taxon>
        <taxon>Pseudescherichia</taxon>
    </lineage>
</organism>
<dbReference type="RefSeq" id="WP_042389969.1">
    <property type="nucleotide sequence ID" value="NZ_BBMZ01000008.1"/>
</dbReference>
<dbReference type="PANTHER" id="PTHR43479:SF11">
    <property type="entry name" value="ACREF_ENVCD OPERON REPRESSOR-RELATED"/>
    <property type="match status" value="1"/>
</dbReference>
<dbReference type="InterPro" id="IPR036271">
    <property type="entry name" value="Tet_transcr_reg_TetR-rel_C_sf"/>
</dbReference>
<evidence type="ECO:0000256" key="1">
    <source>
        <dbReference type="ARBA" id="ARBA00022491"/>
    </source>
</evidence>
<dbReference type="SUPFAM" id="SSF48498">
    <property type="entry name" value="Tetracyclin repressor-like, C-terminal domain"/>
    <property type="match status" value="1"/>
</dbReference>
<evidence type="ECO:0000256" key="4">
    <source>
        <dbReference type="ARBA" id="ARBA00023163"/>
    </source>
</evidence>
<dbReference type="PRINTS" id="PR00455">
    <property type="entry name" value="HTHTETR"/>
</dbReference>
<accession>A0A090V2R9</accession>
<dbReference type="InterPro" id="IPR001647">
    <property type="entry name" value="HTH_TetR"/>
</dbReference>
<dbReference type="Gene3D" id="1.10.357.10">
    <property type="entry name" value="Tetracycline Repressor, domain 2"/>
    <property type="match status" value="1"/>
</dbReference>
<keyword evidence="1" id="KW-0678">Repressor</keyword>
<keyword evidence="4" id="KW-0804">Transcription</keyword>
<dbReference type="PROSITE" id="PS50977">
    <property type="entry name" value="HTH_TETR_2"/>
    <property type="match status" value="1"/>
</dbReference>
<proteinExistence type="predicted"/>
<dbReference type="InterPro" id="IPR013572">
    <property type="entry name" value="Tscrpt_reg_MAATS_C"/>
</dbReference>
<evidence type="ECO:0000256" key="5">
    <source>
        <dbReference type="PROSITE-ProRule" id="PRU00335"/>
    </source>
</evidence>
<reference evidence="7 8" key="1">
    <citation type="submission" date="2014-09" db="EMBL/GenBank/DDBJ databases">
        <title>Whole genome shotgun sequence of Escherichia vulneris NBRC 102420.</title>
        <authorList>
            <person name="Yoshida Y."/>
            <person name="Hosoyama A."/>
            <person name="Tsuchikane K."/>
            <person name="Ohji S."/>
            <person name="Ichikawa N."/>
            <person name="Kimura A."/>
            <person name="Yamazoe A."/>
            <person name="Ezaki T."/>
            <person name="Fujita N."/>
        </authorList>
    </citation>
    <scope>NUCLEOTIDE SEQUENCE [LARGE SCALE GENOMIC DNA]</scope>
    <source>
        <strain evidence="7 8">NBRC 102420</strain>
    </source>
</reference>
<sequence length="214" mass="24372">MAKKTKEEAAKTRQLLIDTAILTFAQQGFSNTTLDDIACAANMTRGAIYWHFTNKTELFNAIWQEQRPLRERIDRKARLHFSNDPQGLFRHSLTEALHLIATSPFEQALVEILYHKCEFTQNMTSEAEIRERLFFNPVNVAEMLEKCQQQDPQFLSGSVDTALIIIQGYLSGIVKNWLMLGKSFDLAALAPQLVDGLLVMLRTTPDERKVKLSA</sequence>
<dbReference type="Pfam" id="PF00440">
    <property type="entry name" value="TetR_N"/>
    <property type="match status" value="1"/>
</dbReference>
<keyword evidence="8" id="KW-1185">Reference proteome</keyword>
<evidence type="ECO:0000313" key="8">
    <source>
        <dbReference type="Proteomes" id="UP000029462"/>
    </source>
</evidence>
<dbReference type="GO" id="GO:0003677">
    <property type="term" value="F:DNA binding"/>
    <property type="evidence" value="ECO:0007669"/>
    <property type="project" value="UniProtKB-UniRule"/>
</dbReference>
<dbReference type="AlphaFoldDB" id="A0A090V2R9"/>
<comment type="caution">
    <text evidence="7">The sequence shown here is derived from an EMBL/GenBank/DDBJ whole genome shotgun (WGS) entry which is preliminary data.</text>
</comment>
<gene>
    <name evidence="7" type="primary">envR</name>
    <name evidence="7" type="ORF">EV102420_08_00070</name>
</gene>
<dbReference type="eggNOG" id="COG1309">
    <property type="taxonomic scope" value="Bacteria"/>
</dbReference>
<feature type="DNA-binding region" description="H-T-H motif" evidence="5">
    <location>
        <begin position="33"/>
        <end position="52"/>
    </location>
</feature>
<keyword evidence="3 5" id="KW-0238">DNA-binding</keyword>
<keyword evidence="2" id="KW-0805">Transcription regulation</keyword>